<proteinExistence type="predicted"/>
<sequence>MDAVLAAWGFGPGVVTMTGLDEEAPPRSDWHGAGNESGSGTVTFAEWLVAASATSHGTASDHESVDGHEIPVRDDALRGALTAVVVLVVFIATFVGAIRLGGEDRVGFADRTQPVSIAPPGGDREPAVGGGAVLVTGTAAICGEETVSAVAALDERGRIRSGERAIAAFVAAYYHARSGVLAQRMVAPEAMVADAALLQAQIDSVPPGTAYCAWIEAVSPGWHHLELVEYRPNQPTLVRRQRIATTATEGQVLITAIIDRDGPRR</sequence>
<dbReference type="InterPro" id="IPR058489">
    <property type="entry name" value="DUF8176"/>
</dbReference>
<keyword evidence="1" id="KW-0472">Membrane</keyword>
<keyword evidence="1" id="KW-0812">Transmembrane</keyword>
<dbReference type="Proteomes" id="UP000306378">
    <property type="component" value="Unassembled WGS sequence"/>
</dbReference>
<reference evidence="5 6" key="1">
    <citation type="submission" date="2019-05" db="EMBL/GenBank/DDBJ databases">
        <title>Genomes sequences of two Nocardia cyriacigeorgica environmental isolates, type strains Nocardia asteroides ATCC 19247 and Nocardia cyriacigeorgica DSM 44484.</title>
        <authorList>
            <person name="Vautrin F."/>
            <person name="Bergeron E."/>
            <person name="Dubost A."/>
            <person name="Abrouk D."/>
            <person name="Rodriguez Nava V."/>
            <person name="Pujic P."/>
        </authorList>
    </citation>
    <scope>NUCLEOTIDE SEQUENCE [LARGE SCALE GENOMIC DNA]</scope>
    <source>
        <strain evidence="4 6">EML 1456</strain>
        <strain evidence="3 5">EML 446</strain>
    </source>
</reference>
<evidence type="ECO:0000313" key="3">
    <source>
        <dbReference type="EMBL" id="TLF73650.1"/>
    </source>
</evidence>
<dbReference type="Pfam" id="PF26527">
    <property type="entry name" value="DUF8176"/>
    <property type="match status" value="1"/>
</dbReference>
<organism evidence="4 6">
    <name type="scientific">Nocardia cyriacigeorgica</name>
    <dbReference type="NCBI Taxonomy" id="135487"/>
    <lineage>
        <taxon>Bacteria</taxon>
        <taxon>Bacillati</taxon>
        <taxon>Actinomycetota</taxon>
        <taxon>Actinomycetes</taxon>
        <taxon>Mycobacteriales</taxon>
        <taxon>Nocardiaceae</taxon>
        <taxon>Nocardia</taxon>
    </lineage>
</organism>
<comment type="caution">
    <text evidence="4">The sequence shown here is derived from an EMBL/GenBank/DDBJ whole genome shotgun (WGS) entry which is preliminary data.</text>
</comment>
<gene>
    <name evidence="3" type="ORF">FEK34_26545</name>
    <name evidence="4" type="ORF">FEK35_13735</name>
</gene>
<evidence type="ECO:0000256" key="1">
    <source>
        <dbReference type="SAM" id="Phobius"/>
    </source>
</evidence>
<protein>
    <recommendedName>
        <fullName evidence="2">DUF8176 domain-containing protein</fullName>
    </recommendedName>
</protein>
<dbReference type="AlphaFoldDB" id="A0A5R8PEL2"/>
<evidence type="ECO:0000313" key="5">
    <source>
        <dbReference type="Proteomes" id="UP000306378"/>
    </source>
</evidence>
<evidence type="ECO:0000313" key="4">
    <source>
        <dbReference type="EMBL" id="TLG10259.1"/>
    </source>
</evidence>
<keyword evidence="1" id="KW-1133">Transmembrane helix</keyword>
<evidence type="ECO:0000313" key="6">
    <source>
        <dbReference type="Proteomes" id="UP000308349"/>
    </source>
</evidence>
<evidence type="ECO:0000259" key="2">
    <source>
        <dbReference type="Pfam" id="PF26527"/>
    </source>
</evidence>
<accession>A0A5R8PEL2</accession>
<dbReference type="EMBL" id="VBUU01000012">
    <property type="protein sequence ID" value="TLG10259.1"/>
    <property type="molecule type" value="Genomic_DNA"/>
</dbReference>
<dbReference type="Proteomes" id="UP000308349">
    <property type="component" value="Unassembled WGS sequence"/>
</dbReference>
<dbReference type="RefSeq" id="WP_138452163.1">
    <property type="nucleotide sequence ID" value="NZ_JADLSC010000006.1"/>
</dbReference>
<feature type="domain" description="DUF8176" evidence="2">
    <location>
        <begin position="141"/>
        <end position="257"/>
    </location>
</feature>
<dbReference type="EMBL" id="VBUT01000012">
    <property type="protein sequence ID" value="TLF73650.1"/>
    <property type="molecule type" value="Genomic_DNA"/>
</dbReference>
<name>A0A5R8PEL2_9NOCA</name>
<feature type="transmembrane region" description="Helical" evidence="1">
    <location>
        <begin position="80"/>
        <end position="101"/>
    </location>
</feature>